<evidence type="ECO:0000313" key="2">
    <source>
        <dbReference type="Proteomes" id="UP000243686"/>
    </source>
</evidence>
<dbReference type="AlphaFoldDB" id="A0A1S8WNP7"/>
<name>A0A1S8WNP7_OPIVI</name>
<reference evidence="1 2" key="1">
    <citation type="submission" date="2015-03" db="EMBL/GenBank/DDBJ databases">
        <title>Draft genome of the nematode, Opisthorchis viverrini.</title>
        <authorList>
            <person name="Mitreva M."/>
        </authorList>
    </citation>
    <scope>NUCLEOTIDE SEQUENCE [LARGE SCALE GENOMIC DNA]</scope>
    <source>
        <strain evidence="1">Khon Kaen</strain>
    </source>
</reference>
<keyword evidence="2" id="KW-1185">Reference proteome</keyword>
<organism evidence="1 2">
    <name type="scientific">Opisthorchis viverrini</name>
    <name type="common">Southeast Asian liver fluke</name>
    <dbReference type="NCBI Taxonomy" id="6198"/>
    <lineage>
        <taxon>Eukaryota</taxon>
        <taxon>Metazoa</taxon>
        <taxon>Spiralia</taxon>
        <taxon>Lophotrochozoa</taxon>
        <taxon>Platyhelminthes</taxon>
        <taxon>Trematoda</taxon>
        <taxon>Digenea</taxon>
        <taxon>Opisthorchiida</taxon>
        <taxon>Opisthorchiata</taxon>
        <taxon>Opisthorchiidae</taxon>
        <taxon>Opisthorchis</taxon>
    </lineage>
</organism>
<sequence>RLLRFLRAIRDHRQRGTHPSRRLSVGHHRRHISSFGSESDRHSYGRAWCGLHCAQYACAHGFVAYRSKRIVTGQLGRDHRDRCGVLRPYCACVHCEPRTDPTGTCQKRVDRHGKF</sequence>
<dbReference type="Proteomes" id="UP000243686">
    <property type="component" value="Unassembled WGS sequence"/>
</dbReference>
<feature type="non-terminal residue" evidence="1">
    <location>
        <position position="1"/>
    </location>
</feature>
<accession>A0A1S8WNP7</accession>
<feature type="non-terminal residue" evidence="1">
    <location>
        <position position="115"/>
    </location>
</feature>
<evidence type="ECO:0000313" key="1">
    <source>
        <dbReference type="EMBL" id="OON16118.1"/>
    </source>
</evidence>
<gene>
    <name evidence="1" type="ORF">X801_08072</name>
</gene>
<dbReference type="EMBL" id="KV898710">
    <property type="protein sequence ID" value="OON16118.1"/>
    <property type="molecule type" value="Genomic_DNA"/>
</dbReference>
<proteinExistence type="predicted"/>
<protein>
    <submittedName>
        <fullName evidence="1">Uncharacterized protein</fullName>
    </submittedName>
</protein>